<keyword evidence="5" id="KW-1185">Reference proteome</keyword>
<evidence type="ECO:0000256" key="2">
    <source>
        <dbReference type="PROSITE-ProRule" id="PRU00059"/>
    </source>
</evidence>
<dbReference type="Proteomes" id="UP001497497">
    <property type="component" value="Unassembled WGS sequence"/>
</dbReference>
<dbReference type="Pfam" id="PF00431">
    <property type="entry name" value="CUB"/>
    <property type="match status" value="1"/>
</dbReference>
<dbReference type="InterPro" id="IPR000859">
    <property type="entry name" value="CUB_dom"/>
</dbReference>
<dbReference type="AlphaFoldDB" id="A0AAV2HJK9"/>
<protein>
    <recommendedName>
        <fullName evidence="3">CUB domain-containing protein</fullName>
    </recommendedName>
</protein>
<feature type="non-terminal residue" evidence="4">
    <location>
        <position position="1"/>
    </location>
</feature>
<name>A0AAV2HJK9_LYMST</name>
<dbReference type="PROSITE" id="PS01180">
    <property type="entry name" value="CUB"/>
    <property type="match status" value="1"/>
</dbReference>
<comment type="caution">
    <text evidence="4">The sequence shown here is derived from an EMBL/GenBank/DDBJ whole genome shotgun (WGS) entry which is preliminary data.</text>
</comment>
<dbReference type="SUPFAM" id="SSF49854">
    <property type="entry name" value="Spermadhesin, CUB domain"/>
    <property type="match status" value="1"/>
</dbReference>
<sequence>RCVSENTRYCNESFSLCVCKAGISTDDCSVNSCLSNPCTNNLPCKPKGNDYECLCMNGLPQNLQSYRCIDCNRTLTEASGKLMSTNYPANYPDQSYCTWTIVSGQ</sequence>
<feature type="domain" description="CUB" evidence="3">
    <location>
        <begin position="71"/>
        <end position="105"/>
    </location>
</feature>
<dbReference type="Gene3D" id="2.60.120.290">
    <property type="entry name" value="Spermadhesin, CUB domain"/>
    <property type="match status" value="1"/>
</dbReference>
<evidence type="ECO:0000313" key="4">
    <source>
        <dbReference type="EMBL" id="CAL1533937.1"/>
    </source>
</evidence>
<dbReference type="EMBL" id="CAXITT010000156">
    <property type="protein sequence ID" value="CAL1533937.1"/>
    <property type="molecule type" value="Genomic_DNA"/>
</dbReference>
<evidence type="ECO:0000259" key="3">
    <source>
        <dbReference type="PROSITE" id="PS01180"/>
    </source>
</evidence>
<dbReference type="InterPro" id="IPR035914">
    <property type="entry name" value="Sperma_CUB_dom_sf"/>
</dbReference>
<dbReference type="Gene3D" id="2.10.25.10">
    <property type="entry name" value="Laminin"/>
    <property type="match status" value="1"/>
</dbReference>
<reference evidence="4 5" key="1">
    <citation type="submission" date="2024-04" db="EMBL/GenBank/DDBJ databases">
        <authorList>
            <consortium name="Genoscope - CEA"/>
            <person name="William W."/>
        </authorList>
    </citation>
    <scope>NUCLEOTIDE SEQUENCE [LARGE SCALE GENOMIC DNA]</scope>
</reference>
<dbReference type="SUPFAM" id="SSF57196">
    <property type="entry name" value="EGF/Laminin"/>
    <property type="match status" value="1"/>
</dbReference>
<gene>
    <name evidence="4" type="ORF">GSLYS_00007897001</name>
</gene>
<keyword evidence="1" id="KW-1015">Disulfide bond</keyword>
<comment type="caution">
    <text evidence="2">Lacks conserved residue(s) required for the propagation of feature annotation.</text>
</comment>
<organism evidence="4 5">
    <name type="scientific">Lymnaea stagnalis</name>
    <name type="common">Great pond snail</name>
    <name type="synonym">Helix stagnalis</name>
    <dbReference type="NCBI Taxonomy" id="6523"/>
    <lineage>
        <taxon>Eukaryota</taxon>
        <taxon>Metazoa</taxon>
        <taxon>Spiralia</taxon>
        <taxon>Lophotrochozoa</taxon>
        <taxon>Mollusca</taxon>
        <taxon>Gastropoda</taxon>
        <taxon>Heterobranchia</taxon>
        <taxon>Euthyneura</taxon>
        <taxon>Panpulmonata</taxon>
        <taxon>Hygrophila</taxon>
        <taxon>Lymnaeoidea</taxon>
        <taxon>Lymnaeidae</taxon>
        <taxon>Lymnaea</taxon>
    </lineage>
</organism>
<feature type="non-terminal residue" evidence="4">
    <location>
        <position position="105"/>
    </location>
</feature>
<evidence type="ECO:0000256" key="1">
    <source>
        <dbReference type="ARBA" id="ARBA00023157"/>
    </source>
</evidence>
<evidence type="ECO:0000313" key="5">
    <source>
        <dbReference type="Proteomes" id="UP001497497"/>
    </source>
</evidence>
<accession>A0AAV2HJK9</accession>
<proteinExistence type="predicted"/>